<organism evidence="2 3">
    <name type="scientific">Candidatus Wolfebacteria bacterium GW2011_GWB1_47_1</name>
    <dbReference type="NCBI Taxonomy" id="1619007"/>
    <lineage>
        <taxon>Bacteria</taxon>
        <taxon>Candidatus Wolfeibacteriota</taxon>
    </lineage>
</organism>
<keyword evidence="1" id="KW-0472">Membrane</keyword>
<dbReference type="EMBL" id="CP011209">
    <property type="protein sequence ID" value="AKM78538.1"/>
    <property type="molecule type" value="Genomic_DNA"/>
</dbReference>
<sequence>MSYGFAAVLVVAMTWWSMGGTRNPCYYVVMTVVCSVLLWLVGIFAWHWGKMAVRYLGLQLMCALGYAHRTPELHLPDWEDRAIGVRRYGPIKDYWWSRGYYASVSRVACRHPGCRVFKITQIFKDA</sequence>
<keyword evidence="1" id="KW-1133">Transmembrane helix</keyword>
<dbReference type="AlphaFoldDB" id="A0A0G4ATP2"/>
<dbReference type="KEGG" id="pwo:UX70_C0001G0828"/>
<dbReference type="Proteomes" id="UP000035656">
    <property type="component" value="Chromosome"/>
</dbReference>
<keyword evidence="1" id="KW-0812">Transmembrane</keyword>
<accession>A0A0G4ATP2</accession>
<evidence type="ECO:0000256" key="1">
    <source>
        <dbReference type="SAM" id="Phobius"/>
    </source>
</evidence>
<proteinExistence type="predicted"/>
<evidence type="ECO:0000313" key="2">
    <source>
        <dbReference type="EMBL" id="AKM78538.1"/>
    </source>
</evidence>
<protein>
    <submittedName>
        <fullName evidence="2">Uncharacterized protein</fullName>
    </submittedName>
</protein>
<reference evidence="2 3" key="1">
    <citation type="journal article" date="2015" name="Nature">
        <title>rRNA introns, odd ribosomes, and small enigmatic genomes across a large radiation of phyla.</title>
        <authorList>
            <person name="Brown C.T."/>
            <person name="Hug L.A."/>
            <person name="Thomas B.C."/>
            <person name="Sharon I."/>
            <person name="Castelle C.J."/>
            <person name="Singh A."/>
            <person name="Wilkins M.J."/>
            <person name="Williams K.H."/>
            <person name="Banfield J.F."/>
        </authorList>
    </citation>
    <scope>NUCLEOTIDE SEQUENCE [LARGE SCALE GENOMIC DNA]</scope>
</reference>
<name>A0A0G4ATP2_9BACT</name>
<evidence type="ECO:0000313" key="3">
    <source>
        <dbReference type="Proteomes" id="UP000035656"/>
    </source>
</evidence>
<dbReference type="STRING" id="1619007.UX70_C0001G0828"/>
<gene>
    <name evidence="2" type="ORF">UX70_C0001G0828</name>
</gene>
<feature type="transmembrane region" description="Helical" evidence="1">
    <location>
        <begin position="29"/>
        <end position="49"/>
    </location>
</feature>